<dbReference type="GO" id="GO:0005524">
    <property type="term" value="F:ATP binding"/>
    <property type="evidence" value="ECO:0007669"/>
    <property type="project" value="UniProtKB-KW"/>
</dbReference>
<dbReference type="EMBL" id="CP036150">
    <property type="protein sequence ID" value="QEN08294.1"/>
    <property type="molecule type" value="Genomic_DNA"/>
</dbReference>
<keyword evidence="11" id="KW-1185">Reference proteome</keyword>
<gene>
    <name evidence="10" type="ORF">EXM22_09945</name>
</gene>
<dbReference type="KEGG" id="ock:EXM22_09945"/>
<keyword evidence="6" id="KW-0067">ATP-binding</keyword>
<dbReference type="GO" id="GO:0016301">
    <property type="term" value="F:kinase activity"/>
    <property type="evidence" value="ECO:0007669"/>
    <property type="project" value="UniProtKB-KW"/>
</dbReference>
<evidence type="ECO:0000256" key="6">
    <source>
        <dbReference type="ARBA" id="ARBA00022840"/>
    </source>
</evidence>
<evidence type="ECO:0000313" key="11">
    <source>
        <dbReference type="Proteomes" id="UP000324209"/>
    </source>
</evidence>
<dbReference type="SUPFAM" id="SSF103190">
    <property type="entry name" value="Sensory domain-like"/>
    <property type="match status" value="1"/>
</dbReference>
<dbReference type="Gene3D" id="3.30.450.20">
    <property type="entry name" value="PAS domain"/>
    <property type="match status" value="2"/>
</dbReference>
<dbReference type="AlphaFoldDB" id="A0A5C1QP08"/>
<dbReference type="NCBIfam" id="TIGR00229">
    <property type="entry name" value="sensory_box"/>
    <property type="match status" value="1"/>
</dbReference>
<proteinExistence type="predicted"/>
<dbReference type="Pfam" id="PF21623">
    <property type="entry name" value="HK_sensor_dom_bact"/>
    <property type="match status" value="1"/>
</dbReference>
<evidence type="ECO:0000256" key="2">
    <source>
        <dbReference type="ARBA" id="ARBA00022553"/>
    </source>
</evidence>
<accession>A0A5C1QP08</accession>
<sequence>MKNMFFRVLESKRLFFQLRYISKSGFEILRVEHSILDNHIFENIELQDKSERYYFKGLQKIGQNDLYISDFDLNVENGQIQRPFTPTVRFGVPINKGNEKIGYLVINLDGYTILDILKESENADSGNIDIGLLDKTNFLNLNQIQKEVLLETSFLMGREGDNPLYDLTIASESERFSLNGKEYFKRQLRVNNSNFNIVFDEISDNWLLLSSYDRKEIVSIYGSLFARNEYFKVLILLFEFFIILIILIFLTQKETEHLLLLASGIISDFSHDGVMITNSAKRIIYCNPIFESIYGYKLKDIKGKKPKTFLQGDQVPDFSSPMNNQIIWEGNMWNVTAENVHIQKYLRIRTVTTSTKQVAYYIGIYSEPKNIPVIDEIQKIAMPYKSASLSSIESIIPVLRRSLQGNSDRKIVIALRIREYSVLRSGMTEDEEKMLVSNLSYQLKQKMSSKSAIIAPSSHLIYSLGSWRR</sequence>
<dbReference type="Proteomes" id="UP000324209">
    <property type="component" value="Chromosome"/>
</dbReference>
<feature type="domain" description="PAS" evidence="9">
    <location>
        <begin position="259"/>
        <end position="327"/>
    </location>
</feature>
<reference evidence="10 11" key="1">
    <citation type="submission" date="2019-02" db="EMBL/GenBank/DDBJ databases">
        <title>Complete Genome Sequence and Methylome Analysis of free living Spirochaetas.</title>
        <authorList>
            <person name="Fomenkov A."/>
            <person name="Dubinina G."/>
            <person name="Leshcheva N."/>
            <person name="Mikheeva N."/>
            <person name="Grabovich M."/>
            <person name="Vincze T."/>
            <person name="Roberts R.J."/>
        </authorList>
    </citation>
    <scope>NUCLEOTIDE SEQUENCE [LARGE SCALE GENOMIC DNA]</scope>
    <source>
        <strain evidence="10 11">K2</strain>
    </source>
</reference>
<keyword evidence="4" id="KW-0547">Nucleotide-binding</keyword>
<keyword evidence="5" id="KW-0418">Kinase</keyword>
<dbReference type="OrthoDB" id="368233at2"/>
<dbReference type="InterPro" id="IPR048760">
    <property type="entry name" value="VP0354-like_sensor_dom"/>
</dbReference>
<dbReference type="GO" id="GO:0016020">
    <property type="term" value="C:membrane"/>
    <property type="evidence" value="ECO:0007669"/>
    <property type="project" value="UniProtKB-SubCell"/>
</dbReference>
<evidence type="ECO:0000256" key="8">
    <source>
        <dbReference type="SAM" id="Phobius"/>
    </source>
</evidence>
<dbReference type="InterPro" id="IPR000014">
    <property type="entry name" value="PAS"/>
</dbReference>
<evidence type="ECO:0000256" key="4">
    <source>
        <dbReference type="ARBA" id="ARBA00022741"/>
    </source>
</evidence>
<dbReference type="InterPro" id="IPR035965">
    <property type="entry name" value="PAS-like_dom_sf"/>
</dbReference>
<evidence type="ECO:0000313" key="10">
    <source>
        <dbReference type="EMBL" id="QEN08294.1"/>
    </source>
</evidence>
<evidence type="ECO:0000256" key="5">
    <source>
        <dbReference type="ARBA" id="ARBA00022777"/>
    </source>
</evidence>
<dbReference type="SUPFAM" id="SSF55785">
    <property type="entry name" value="PYP-like sensor domain (PAS domain)"/>
    <property type="match status" value="1"/>
</dbReference>
<name>A0A5C1QP08_9SPIO</name>
<keyword evidence="7" id="KW-0902">Two-component regulatory system</keyword>
<keyword evidence="2" id="KW-0597">Phosphoprotein</keyword>
<dbReference type="Pfam" id="PF13426">
    <property type="entry name" value="PAS_9"/>
    <property type="match status" value="1"/>
</dbReference>
<keyword evidence="8" id="KW-1133">Transmembrane helix</keyword>
<comment type="subcellular location">
    <subcellularLocation>
        <location evidence="1">Membrane</location>
    </subcellularLocation>
</comment>
<dbReference type="InterPro" id="IPR029151">
    <property type="entry name" value="Sensor-like_sf"/>
</dbReference>
<protein>
    <submittedName>
        <fullName evidence="10">PAS domain-containing protein</fullName>
    </submittedName>
</protein>
<dbReference type="SMART" id="SM00091">
    <property type="entry name" value="PAS"/>
    <property type="match status" value="1"/>
</dbReference>
<evidence type="ECO:0000256" key="3">
    <source>
        <dbReference type="ARBA" id="ARBA00022679"/>
    </source>
</evidence>
<keyword evidence="8" id="KW-0472">Membrane</keyword>
<evidence type="ECO:0000259" key="9">
    <source>
        <dbReference type="SMART" id="SM00091"/>
    </source>
</evidence>
<feature type="transmembrane region" description="Helical" evidence="8">
    <location>
        <begin position="230"/>
        <end position="250"/>
    </location>
</feature>
<keyword evidence="3" id="KW-0808">Transferase</keyword>
<evidence type="ECO:0000256" key="7">
    <source>
        <dbReference type="ARBA" id="ARBA00023012"/>
    </source>
</evidence>
<dbReference type="GO" id="GO:0000160">
    <property type="term" value="P:phosphorelay signal transduction system"/>
    <property type="evidence" value="ECO:0007669"/>
    <property type="project" value="UniProtKB-KW"/>
</dbReference>
<dbReference type="CDD" id="cd00130">
    <property type="entry name" value="PAS"/>
    <property type="match status" value="1"/>
</dbReference>
<organism evidence="10 11">
    <name type="scientific">Oceanispirochaeta crateris</name>
    <dbReference type="NCBI Taxonomy" id="2518645"/>
    <lineage>
        <taxon>Bacteria</taxon>
        <taxon>Pseudomonadati</taxon>
        <taxon>Spirochaetota</taxon>
        <taxon>Spirochaetia</taxon>
        <taxon>Spirochaetales</taxon>
        <taxon>Spirochaetaceae</taxon>
        <taxon>Oceanispirochaeta</taxon>
    </lineage>
</organism>
<keyword evidence="8" id="KW-0812">Transmembrane</keyword>
<evidence type="ECO:0000256" key="1">
    <source>
        <dbReference type="ARBA" id="ARBA00004370"/>
    </source>
</evidence>